<organism evidence="3 4">
    <name type="scientific">Methylobrevis pamukkalensis</name>
    <dbReference type="NCBI Taxonomy" id="1439726"/>
    <lineage>
        <taxon>Bacteria</taxon>
        <taxon>Pseudomonadati</taxon>
        <taxon>Pseudomonadota</taxon>
        <taxon>Alphaproteobacteria</taxon>
        <taxon>Hyphomicrobiales</taxon>
        <taxon>Pleomorphomonadaceae</taxon>
        <taxon>Methylobrevis</taxon>
    </lineage>
</organism>
<protein>
    <submittedName>
        <fullName evidence="3">Putative peptidoglycan binding domain protein</fullName>
    </submittedName>
</protein>
<dbReference type="InterPro" id="IPR036366">
    <property type="entry name" value="PGBDSf"/>
</dbReference>
<evidence type="ECO:0000256" key="1">
    <source>
        <dbReference type="SAM" id="MobiDB-lite"/>
    </source>
</evidence>
<feature type="domain" description="Peptidoglycan binding-like" evidence="2">
    <location>
        <begin position="92"/>
        <end position="147"/>
    </location>
</feature>
<accession>A0A1E3H9E2</accession>
<dbReference type="Gene3D" id="1.10.101.10">
    <property type="entry name" value="PGBD-like superfamily/PGBD"/>
    <property type="match status" value="1"/>
</dbReference>
<sequence length="279" mass="28400">MARGRPARRGIFARSIGGLVANPTTTGGGLVMLAMAGAIITNAVAMQPGRHPSPLFDLPVAGTGLTDTGGDPAVTDSIRPARPLTVEDLRQREVVSAVQEELRARGYYDGPVDGLSGPMTAEAVLKYERIHGISPSGEPTDAFLARLRDGPPAGTIPLPPSKPAVPTRQAASAADLVPTGASSAAHDAASILAGSTPISGPPAAPQERDPVAGIIAEAVLPPRAPAVPTAAAKRELDPEPAQVASLAAPPPPPVAVVRTQTPRPVVADARRRAGRRRGA</sequence>
<dbReference type="OrthoDB" id="9816507at2"/>
<dbReference type="SUPFAM" id="SSF47090">
    <property type="entry name" value="PGBD-like"/>
    <property type="match status" value="1"/>
</dbReference>
<dbReference type="Pfam" id="PF01471">
    <property type="entry name" value="PG_binding_1"/>
    <property type="match status" value="1"/>
</dbReference>
<gene>
    <name evidence="3" type="ORF">A6302_00152</name>
</gene>
<dbReference type="Proteomes" id="UP000094622">
    <property type="component" value="Unassembled WGS sequence"/>
</dbReference>
<feature type="region of interest" description="Disordered" evidence="1">
    <location>
        <begin position="228"/>
        <end position="279"/>
    </location>
</feature>
<evidence type="ECO:0000313" key="4">
    <source>
        <dbReference type="Proteomes" id="UP000094622"/>
    </source>
</evidence>
<evidence type="ECO:0000313" key="3">
    <source>
        <dbReference type="EMBL" id="ODN72406.1"/>
    </source>
</evidence>
<dbReference type="InterPro" id="IPR002477">
    <property type="entry name" value="Peptidoglycan-bd-like"/>
</dbReference>
<feature type="region of interest" description="Disordered" evidence="1">
    <location>
        <begin position="150"/>
        <end position="176"/>
    </location>
</feature>
<keyword evidence="4" id="KW-1185">Reference proteome</keyword>
<dbReference type="EMBL" id="MCRJ01000002">
    <property type="protein sequence ID" value="ODN72406.1"/>
    <property type="molecule type" value="Genomic_DNA"/>
</dbReference>
<dbReference type="InterPro" id="IPR036365">
    <property type="entry name" value="PGBD-like_sf"/>
</dbReference>
<name>A0A1E3H9E2_9HYPH</name>
<dbReference type="AlphaFoldDB" id="A0A1E3H9E2"/>
<feature type="compositionally biased region" description="Low complexity" evidence="1">
    <location>
        <begin position="255"/>
        <end position="267"/>
    </location>
</feature>
<proteinExistence type="predicted"/>
<comment type="caution">
    <text evidence="3">The sequence shown here is derived from an EMBL/GenBank/DDBJ whole genome shotgun (WGS) entry which is preliminary data.</text>
</comment>
<reference evidence="3 4" key="1">
    <citation type="submission" date="2016-07" db="EMBL/GenBank/DDBJ databases">
        <title>Draft Genome Sequence of Methylobrevis pamukkalensis PK2.</title>
        <authorList>
            <person name="Vasilenko O.V."/>
            <person name="Doronina N.V."/>
            <person name="Shmareva M.N."/>
            <person name="Tarlachkov S.V."/>
            <person name="Mustakhimov I."/>
            <person name="Trotsenko Y.A."/>
        </authorList>
    </citation>
    <scope>NUCLEOTIDE SEQUENCE [LARGE SCALE GENOMIC DNA]</scope>
    <source>
        <strain evidence="3 4">PK2</strain>
    </source>
</reference>
<evidence type="ECO:0000259" key="2">
    <source>
        <dbReference type="Pfam" id="PF01471"/>
    </source>
</evidence>